<dbReference type="HAMAP" id="MF_00040">
    <property type="entry name" value="RRF"/>
    <property type="match status" value="1"/>
</dbReference>
<evidence type="ECO:0000256" key="5">
    <source>
        <dbReference type="ARBA" id="ARBA00025050"/>
    </source>
</evidence>
<dbReference type="PANTHER" id="PTHR20982:SF3">
    <property type="entry name" value="MITOCHONDRIAL RIBOSOME RECYCLING FACTOR PSEUDO 1"/>
    <property type="match status" value="1"/>
</dbReference>
<dbReference type="Proteomes" id="UP000281985">
    <property type="component" value="Unassembled WGS sequence"/>
</dbReference>
<comment type="caution">
    <text evidence="9">The sequence shown here is derived from an EMBL/GenBank/DDBJ whole genome shotgun (WGS) entry which is preliminary data.</text>
</comment>
<dbReference type="Gene3D" id="3.30.1360.40">
    <property type="match status" value="1"/>
</dbReference>
<dbReference type="FunFam" id="3.30.1360.40:FF:000001">
    <property type="entry name" value="Ribosome-recycling factor"/>
    <property type="match status" value="1"/>
</dbReference>
<gene>
    <name evidence="6" type="primary">frr</name>
    <name evidence="9" type="ORF">EAX61_09125</name>
</gene>
<keyword evidence="4 6" id="KW-0648">Protein biosynthesis</keyword>
<dbReference type="GO" id="GO:0005737">
    <property type="term" value="C:cytoplasm"/>
    <property type="evidence" value="ECO:0007669"/>
    <property type="project" value="UniProtKB-SubCell"/>
</dbReference>
<organism evidence="9 10">
    <name type="scientific">Dokdonia sinensis</name>
    <dbReference type="NCBI Taxonomy" id="2479847"/>
    <lineage>
        <taxon>Bacteria</taxon>
        <taxon>Pseudomonadati</taxon>
        <taxon>Bacteroidota</taxon>
        <taxon>Flavobacteriia</taxon>
        <taxon>Flavobacteriales</taxon>
        <taxon>Flavobacteriaceae</taxon>
        <taxon>Dokdonia</taxon>
    </lineage>
</organism>
<evidence type="ECO:0000313" key="10">
    <source>
        <dbReference type="Proteomes" id="UP000281985"/>
    </source>
</evidence>
<comment type="function">
    <text evidence="5 6">Responsible for the release of ribosomes from messenger RNA at the termination of protein biosynthesis. May increase the efficiency of translation by recycling ribosomes from one round of translation to another.</text>
</comment>
<dbReference type="Pfam" id="PF01765">
    <property type="entry name" value="RRF"/>
    <property type="match status" value="1"/>
</dbReference>
<comment type="similarity">
    <text evidence="2 6">Belongs to the RRF family.</text>
</comment>
<sequence>MNEDIKFILDSTKETMDNAITHLAKRLQTIRAGKASPSMLQGVMVDYYGSPTPLSQVANVLTPDGRTISVQPWEKSLIPEIEKAIINSNLGFNPMNNGESIIINVPPLTEERRRELVKQAKAEAEDSKVGVRNDRKNANNEIKKLEDASEDEKANAEVDVQKLTDVHIKRIDEALEVKEAEIMTI</sequence>
<dbReference type="FunFam" id="1.10.132.20:FF:000001">
    <property type="entry name" value="Ribosome-recycling factor"/>
    <property type="match status" value="1"/>
</dbReference>
<dbReference type="GO" id="GO:0043023">
    <property type="term" value="F:ribosomal large subunit binding"/>
    <property type="evidence" value="ECO:0007669"/>
    <property type="project" value="TreeGrafter"/>
</dbReference>
<dbReference type="InterPro" id="IPR002661">
    <property type="entry name" value="Ribosome_recyc_fac"/>
</dbReference>
<dbReference type="OrthoDB" id="9804006at2"/>
<evidence type="ECO:0000256" key="3">
    <source>
        <dbReference type="ARBA" id="ARBA00022490"/>
    </source>
</evidence>
<accession>A0A3M0GPL4</accession>
<evidence type="ECO:0000256" key="1">
    <source>
        <dbReference type="ARBA" id="ARBA00004496"/>
    </source>
</evidence>
<feature type="domain" description="Ribosome recycling factor" evidence="8">
    <location>
        <begin position="24"/>
        <end position="183"/>
    </location>
</feature>
<dbReference type="InterPro" id="IPR023584">
    <property type="entry name" value="Ribosome_recyc_fac_dom"/>
</dbReference>
<dbReference type="InterPro" id="IPR036191">
    <property type="entry name" value="RRF_sf"/>
</dbReference>
<dbReference type="RefSeq" id="WP_121917374.1">
    <property type="nucleotide sequence ID" value="NZ_REFV01000007.1"/>
</dbReference>
<proteinExistence type="inferred from homology"/>
<dbReference type="Gene3D" id="1.10.132.20">
    <property type="entry name" value="Ribosome-recycling factor"/>
    <property type="match status" value="1"/>
</dbReference>
<dbReference type="EMBL" id="REFV01000007">
    <property type="protein sequence ID" value="RMB59206.1"/>
    <property type="molecule type" value="Genomic_DNA"/>
</dbReference>
<protein>
    <recommendedName>
        <fullName evidence="6">Ribosome-recycling factor</fullName>
        <shortName evidence="6">RRF</shortName>
    </recommendedName>
    <alternativeName>
        <fullName evidence="6">Ribosome-releasing factor</fullName>
    </alternativeName>
</protein>
<dbReference type="GO" id="GO:0006415">
    <property type="term" value="P:translational termination"/>
    <property type="evidence" value="ECO:0007669"/>
    <property type="project" value="UniProtKB-UniRule"/>
</dbReference>
<dbReference type="PANTHER" id="PTHR20982">
    <property type="entry name" value="RIBOSOME RECYCLING FACTOR"/>
    <property type="match status" value="1"/>
</dbReference>
<name>A0A3M0GPL4_9FLAO</name>
<dbReference type="NCBIfam" id="TIGR00496">
    <property type="entry name" value="frr"/>
    <property type="match status" value="1"/>
</dbReference>
<reference evidence="9 10" key="1">
    <citation type="submission" date="2018-10" db="EMBL/GenBank/DDBJ databases">
        <title>Dokdonia luteus sp. nov., isolated from sea water.</title>
        <authorList>
            <person name="Zhou L.Y."/>
            <person name="Du Z.J."/>
        </authorList>
    </citation>
    <scope>NUCLEOTIDE SEQUENCE [LARGE SCALE GENOMIC DNA]</scope>
    <source>
        <strain evidence="9 10">SH27</strain>
    </source>
</reference>
<evidence type="ECO:0000256" key="2">
    <source>
        <dbReference type="ARBA" id="ARBA00005912"/>
    </source>
</evidence>
<comment type="subcellular location">
    <subcellularLocation>
        <location evidence="1 6">Cytoplasm</location>
    </subcellularLocation>
</comment>
<keyword evidence="3 6" id="KW-0963">Cytoplasm</keyword>
<evidence type="ECO:0000256" key="7">
    <source>
        <dbReference type="SAM" id="Coils"/>
    </source>
</evidence>
<evidence type="ECO:0000256" key="4">
    <source>
        <dbReference type="ARBA" id="ARBA00022917"/>
    </source>
</evidence>
<dbReference type="AlphaFoldDB" id="A0A3M0GPL4"/>
<dbReference type="CDD" id="cd00520">
    <property type="entry name" value="RRF"/>
    <property type="match status" value="1"/>
</dbReference>
<evidence type="ECO:0000313" key="9">
    <source>
        <dbReference type="EMBL" id="RMB59206.1"/>
    </source>
</evidence>
<keyword evidence="10" id="KW-1185">Reference proteome</keyword>
<dbReference type="SUPFAM" id="SSF55194">
    <property type="entry name" value="Ribosome recycling factor, RRF"/>
    <property type="match status" value="1"/>
</dbReference>
<evidence type="ECO:0000256" key="6">
    <source>
        <dbReference type="HAMAP-Rule" id="MF_00040"/>
    </source>
</evidence>
<keyword evidence="7" id="KW-0175">Coiled coil</keyword>
<feature type="coiled-coil region" evidence="7">
    <location>
        <begin position="121"/>
        <end position="155"/>
    </location>
</feature>
<evidence type="ECO:0000259" key="8">
    <source>
        <dbReference type="Pfam" id="PF01765"/>
    </source>
</evidence>